<evidence type="ECO:0000313" key="2">
    <source>
        <dbReference type="EnsemblMetazoa" id="AALB003101-PA"/>
    </source>
</evidence>
<reference evidence="2" key="2">
    <citation type="submission" date="2022-08" db="UniProtKB">
        <authorList>
            <consortium name="EnsemblMetazoa"/>
        </authorList>
    </citation>
    <scope>IDENTIFICATION</scope>
    <source>
        <strain evidence="2">STECLA/ALBI9_A</strain>
    </source>
</reference>
<sequence length="337" mass="38185">EGDTVDPGLDPWDDNSTLTEQISLHKLTENGNTTDYEQPFDSTTPLIDANYIEYLNYLEKFLNTSDPTNDFNYQYPDSYDYSFNLSTTFNTSTTPKKLTAEFFGAPGPSLYMPPGQQIAFSPPFVPGGIMATRLAANLSSSSASSNATNRMWTPETASYSNPMLRTLLNPRDLNPIINPITTTTTTTTTTARTTSSTVRATNKLKTKRTKSVTTRSSRRSKSTTLTATKRSKQFRSFGETRTTTTTTTTKQPPNVRRSLKKPTSTVRRDRRYLGSRNRPTPNAILRRRTGTGKRFRKLGQPTPTARRRKLIPLARPRQRQRPWAMPPLMLDYEFWMF</sequence>
<dbReference type="VEuPathDB" id="VectorBase:AALB20_034200"/>
<dbReference type="EnsemblMetazoa" id="AALB003101-RA">
    <property type="protein sequence ID" value="AALB003101-PA"/>
    <property type="gene ID" value="AALB003101"/>
</dbReference>
<protein>
    <submittedName>
        <fullName evidence="2">Uncharacterized protein</fullName>
    </submittedName>
</protein>
<dbReference type="Proteomes" id="UP000069272">
    <property type="component" value="Chromosome 2R"/>
</dbReference>
<feature type="compositionally biased region" description="Low complexity" evidence="1">
    <location>
        <begin position="240"/>
        <end position="249"/>
    </location>
</feature>
<keyword evidence="3" id="KW-1185">Reference proteome</keyword>
<dbReference type="AlphaFoldDB" id="A0A182F9C6"/>
<reference evidence="2 3" key="1">
    <citation type="journal article" date="2017" name="G3 (Bethesda)">
        <title>The Physical Genome Mapping of Anopheles albimanus Corrected Scaffold Misassemblies and Identified Interarm Rearrangements in Genus Anopheles.</title>
        <authorList>
            <person name="Artemov G.N."/>
            <person name="Peery A.N."/>
            <person name="Jiang X."/>
            <person name="Tu Z."/>
            <person name="Stegniy V.N."/>
            <person name="Sharakhova M.V."/>
            <person name="Sharakhov I.V."/>
        </authorList>
    </citation>
    <scope>NUCLEOTIDE SEQUENCE [LARGE SCALE GENOMIC DNA]</scope>
    <source>
        <strain evidence="2 3">ALBI9_A</strain>
    </source>
</reference>
<feature type="compositionally biased region" description="Low complexity" evidence="1">
    <location>
        <begin position="181"/>
        <end position="201"/>
    </location>
</feature>
<name>A0A182F9C6_ANOAL</name>
<accession>A0A182F9C6</accession>
<proteinExistence type="predicted"/>
<feature type="compositionally biased region" description="Basic residues" evidence="1">
    <location>
        <begin position="202"/>
        <end position="221"/>
    </location>
</feature>
<evidence type="ECO:0000256" key="1">
    <source>
        <dbReference type="SAM" id="MobiDB-lite"/>
    </source>
</evidence>
<evidence type="ECO:0000313" key="3">
    <source>
        <dbReference type="Proteomes" id="UP000069272"/>
    </source>
</evidence>
<organism evidence="2 3">
    <name type="scientific">Anopheles albimanus</name>
    <name type="common">New world malaria mosquito</name>
    <dbReference type="NCBI Taxonomy" id="7167"/>
    <lineage>
        <taxon>Eukaryota</taxon>
        <taxon>Metazoa</taxon>
        <taxon>Ecdysozoa</taxon>
        <taxon>Arthropoda</taxon>
        <taxon>Hexapoda</taxon>
        <taxon>Insecta</taxon>
        <taxon>Pterygota</taxon>
        <taxon>Neoptera</taxon>
        <taxon>Endopterygota</taxon>
        <taxon>Diptera</taxon>
        <taxon>Nematocera</taxon>
        <taxon>Culicoidea</taxon>
        <taxon>Culicidae</taxon>
        <taxon>Anophelinae</taxon>
        <taxon>Anopheles</taxon>
    </lineage>
</organism>
<feature type="region of interest" description="Disordered" evidence="1">
    <location>
        <begin position="178"/>
        <end position="291"/>
    </location>
</feature>
<dbReference type="VEuPathDB" id="VectorBase:AALB003101"/>